<evidence type="ECO:0000313" key="2">
    <source>
        <dbReference type="Proteomes" id="UP000001191"/>
    </source>
</evidence>
<dbReference type="Pfam" id="PF06405">
    <property type="entry name" value="RCC_reductase"/>
    <property type="match status" value="1"/>
</dbReference>
<dbReference type="Gene3D" id="3.40.1500.20">
    <property type="match status" value="1"/>
</dbReference>
<dbReference type="eggNOG" id="ENOG502ZBVE">
    <property type="taxonomic scope" value="Bacteria"/>
</dbReference>
<accession>B2IZU8</accession>
<dbReference type="PANTHER" id="PTHR34685">
    <property type="entry name" value="RED CHLOROPHYLL CATABOLITE REDUCTASE, CHLOROPLASTIC"/>
    <property type="match status" value="1"/>
</dbReference>
<dbReference type="PANTHER" id="PTHR34685:SF2">
    <property type="entry name" value="RED CHLOROPHYLL CATABOLITE REDUCTASE, CHLOROPLASTIC"/>
    <property type="match status" value="1"/>
</dbReference>
<protein>
    <submittedName>
        <fullName evidence="1">Red chlorophyll catabolite reductase</fullName>
    </submittedName>
</protein>
<dbReference type="EMBL" id="CP001037">
    <property type="protein sequence ID" value="ACC81719.1"/>
    <property type="molecule type" value="Genomic_DNA"/>
</dbReference>
<gene>
    <name evidence="1" type="ordered locus">Npun_R3279</name>
</gene>
<dbReference type="EnsemblBacteria" id="ACC81719">
    <property type="protein sequence ID" value="ACC81719"/>
    <property type="gene ID" value="Npun_R3279"/>
</dbReference>
<dbReference type="STRING" id="63737.Npun_R3279"/>
<name>B2IZU8_NOSP7</name>
<dbReference type="GO" id="GO:0051743">
    <property type="term" value="F:red chlorophyll catabolite reductase activity"/>
    <property type="evidence" value="ECO:0007669"/>
    <property type="project" value="InterPro"/>
</dbReference>
<evidence type="ECO:0000313" key="1">
    <source>
        <dbReference type="EMBL" id="ACC81719.1"/>
    </source>
</evidence>
<dbReference type="KEGG" id="npu:Npun_R3279"/>
<dbReference type="InterPro" id="IPR009439">
    <property type="entry name" value="RCC_reductase"/>
</dbReference>
<organism evidence="1 2">
    <name type="scientific">Nostoc punctiforme (strain ATCC 29133 / PCC 73102)</name>
    <dbReference type="NCBI Taxonomy" id="63737"/>
    <lineage>
        <taxon>Bacteria</taxon>
        <taxon>Bacillati</taxon>
        <taxon>Cyanobacteriota</taxon>
        <taxon>Cyanophyceae</taxon>
        <taxon>Nostocales</taxon>
        <taxon>Nostocaceae</taxon>
        <taxon>Nostoc</taxon>
    </lineage>
</organism>
<proteinExistence type="predicted"/>
<reference evidence="1 2" key="2">
    <citation type="journal article" date="2013" name="Plant Physiol.">
        <title>A Nostoc punctiforme Sugar Transporter Necessary to Establish a Cyanobacterium-Plant Symbiosis.</title>
        <authorList>
            <person name="Ekman M."/>
            <person name="Picossi S."/>
            <person name="Campbell E.L."/>
            <person name="Meeks J.C."/>
            <person name="Flores E."/>
        </authorList>
    </citation>
    <scope>NUCLEOTIDE SEQUENCE [LARGE SCALE GENOMIC DNA]</scope>
    <source>
        <strain evidence="2">ATCC 29133 / PCC 73102</strain>
    </source>
</reference>
<sequence length="278" mass="31844">MPKSVKLNIKFIEKPQTQTMTQQPSDLDNKAVFEQLWGITKELHQKLEARFQLHPDPSVEGLQQYSSLDSKMKGSLTAFSGKEIDWLVHSWLGNPEKSNFSTMRLTTWLKSHIQVPHLAFEFGTLPNIFFYIDYIPRTELLTDLAYLDRYYEPVNQTFLKLQDDSRLKAFTSKSAYIRLFQSPASLCYTSAPTLETLELIRTLAHETLDRWLTWVDTAEPVSEDAREALAARDLALRRSSAERDPGNKFAAQMFGSELTDKLVRSLWGGVGIDDPRHG</sequence>
<dbReference type="Proteomes" id="UP000001191">
    <property type="component" value="Chromosome"/>
</dbReference>
<reference evidence="2" key="1">
    <citation type="submission" date="2008-04" db="EMBL/GenBank/DDBJ databases">
        <title>Complete sequence of chromosome of Nostoc punctiforme ATCC 29133.</title>
        <authorList>
            <consortium name="US DOE Joint Genome Institute"/>
            <person name="Copeland A."/>
            <person name="Lucas S."/>
            <person name="Lapidus A."/>
            <person name="Glavina del Rio T."/>
            <person name="Dalin E."/>
            <person name="Tice H."/>
            <person name="Pitluck S."/>
            <person name="Chain P."/>
            <person name="Malfatti S."/>
            <person name="Shin M."/>
            <person name="Vergez L."/>
            <person name="Schmutz J."/>
            <person name="Larimer F."/>
            <person name="Land M."/>
            <person name="Hauser L."/>
            <person name="Kyrpides N."/>
            <person name="Kim E."/>
            <person name="Meeks J.C."/>
            <person name="Elhai J."/>
            <person name="Campbell E.L."/>
            <person name="Thiel T."/>
            <person name="Longmire J."/>
            <person name="Potts M."/>
            <person name="Atlas R."/>
        </authorList>
    </citation>
    <scope>NUCLEOTIDE SEQUENCE [LARGE SCALE GENOMIC DNA]</scope>
    <source>
        <strain evidence="2">ATCC 29133 / PCC 73102</strain>
    </source>
</reference>
<dbReference type="HOGENOM" id="CLU_1045539_0_0_3"/>
<keyword evidence="2" id="KW-1185">Reference proteome</keyword>
<dbReference type="PhylomeDB" id="B2IZU8"/>
<dbReference type="AlphaFoldDB" id="B2IZU8"/>